<dbReference type="InterPro" id="IPR022496">
    <property type="entry name" value="T6A_TsaB"/>
</dbReference>
<dbReference type="EMBL" id="CP014806">
    <property type="protein sequence ID" value="AMX00160.1"/>
    <property type="molecule type" value="Genomic_DNA"/>
</dbReference>
<accession>A0A143HFE2</accession>
<dbReference type="InterPro" id="IPR043129">
    <property type="entry name" value="ATPase_NBD"/>
</dbReference>
<dbReference type="AlphaFoldDB" id="A0A143HFE2"/>
<reference evidence="2 3" key="1">
    <citation type="journal article" date="2016" name="Genome Announc.">
        <title>Whole-Genome Sequence of Rummeliibacillus stabekisii Strain PP9 Isolated from Antarctic Soil.</title>
        <authorList>
            <person name="da Mota F.F."/>
            <person name="Vollu R.E."/>
            <person name="Jurelevicius D."/>
            <person name="Seldin L."/>
        </authorList>
    </citation>
    <scope>NUCLEOTIDE SEQUENCE [LARGE SCALE GENOMIC DNA]</scope>
    <source>
        <strain evidence="2 3">PP9</strain>
    </source>
</reference>
<name>A0A143HFE2_9BACL</name>
<proteinExistence type="predicted"/>
<sequence length="235" mass="25517">MIWLGIDTANSPLAVAIVKDGKIVAAEARNMKINHSASVMPAIEDIIKKAGLSPSDIDAIAVSQGPGSYTGVRIGVTVAKTLAWTLQIPLAGVSSLKVLAANAGIYQGLVCSVIDARRENVYGGVYNSAHQLESVIDDGHYSMASLLEKLKEIGQSVLFVGQDVDVFWQQIKQQLGELATRAPYTFDLPSAGQLIYLAEQEELPAVEDTHHFVPTYCRLVEAEANWLKEQKEQKR</sequence>
<organism evidence="2 3">
    <name type="scientific">Rummeliibacillus stabekisii</name>
    <dbReference type="NCBI Taxonomy" id="241244"/>
    <lineage>
        <taxon>Bacteria</taxon>
        <taxon>Bacillati</taxon>
        <taxon>Bacillota</taxon>
        <taxon>Bacilli</taxon>
        <taxon>Bacillales</taxon>
        <taxon>Caryophanaceae</taxon>
        <taxon>Rummeliibacillus</taxon>
    </lineage>
</organism>
<dbReference type="CDD" id="cd24032">
    <property type="entry name" value="ASKHA_NBD_TsaB"/>
    <property type="match status" value="1"/>
</dbReference>
<dbReference type="KEGG" id="rst:ATY39_12470"/>
<dbReference type="PANTHER" id="PTHR11735:SF11">
    <property type="entry name" value="TRNA THREONYLCARBAMOYLADENOSINE BIOSYNTHESIS PROTEIN TSAB"/>
    <property type="match status" value="1"/>
</dbReference>
<dbReference type="RefSeq" id="WP_066790255.1">
    <property type="nucleotide sequence ID" value="NZ_CP014806.1"/>
</dbReference>
<dbReference type="Gene3D" id="3.30.420.40">
    <property type="match status" value="2"/>
</dbReference>
<evidence type="ECO:0000313" key="2">
    <source>
        <dbReference type="EMBL" id="AMX00160.1"/>
    </source>
</evidence>
<gene>
    <name evidence="2" type="ORF">ATY39_12470</name>
</gene>
<dbReference type="GO" id="GO:0005829">
    <property type="term" value="C:cytosol"/>
    <property type="evidence" value="ECO:0007669"/>
    <property type="project" value="TreeGrafter"/>
</dbReference>
<dbReference type="OrthoDB" id="9784166at2"/>
<dbReference type="SUPFAM" id="SSF53067">
    <property type="entry name" value="Actin-like ATPase domain"/>
    <property type="match status" value="2"/>
</dbReference>
<evidence type="ECO:0000259" key="1">
    <source>
        <dbReference type="Pfam" id="PF00814"/>
    </source>
</evidence>
<dbReference type="Proteomes" id="UP000076021">
    <property type="component" value="Chromosome"/>
</dbReference>
<dbReference type="InterPro" id="IPR000905">
    <property type="entry name" value="Gcp-like_dom"/>
</dbReference>
<dbReference type="PANTHER" id="PTHR11735">
    <property type="entry name" value="TRNA N6-ADENOSINE THREONYLCARBAMOYLTRANSFERASE"/>
    <property type="match status" value="1"/>
</dbReference>
<protein>
    <submittedName>
        <fullName evidence="2">tRNA threonylcarbamoyladenosine biosynthesis protein TsaB</fullName>
    </submittedName>
</protein>
<dbReference type="STRING" id="241244.ATY39_12470"/>
<keyword evidence="3" id="KW-1185">Reference proteome</keyword>
<reference evidence="3" key="2">
    <citation type="submission" date="2016-03" db="EMBL/GenBank/DDBJ databases">
        <authorList>
            <person name="Seldin L."/>
        </authorList>
    </citation>
    <scope>NUCLEOTIDE SEQUENCE [LARGE SCALE GENOMIC DNA]</scope>
    <source>
        <strain evidence="3">PP9</strain>
    </source>
</reference>
<feature type="domain" description="Gcp-like" evidence="1">
    <location>
        <begin position="33"/>
        <end position="226"/>
    </location>
</feature>
<dbReference type="GO" id="GO:0002949">
    <property type="term" value="P:tRNA threonylcarbamoyladenosine modification"/>
    <property type="evidence" value="ECO:0007669"/>
    <property type="project" value="InterPro"/>
</dbReference>
<dbReference type="Pfam" id="PF00814">
    <property type="entry name" value="TsaD"/>
    <property type="match status" value="1"/>
</dbReference>
<evidence type="ECO:0000313" key="3">
    <source>
        <dbReference type="Proteomes" id="UP000076021"/>
    </source>
</evidence>
<dbReference type="NCBIfam" id="TIGR03725">
    <property type="entry name" value="T6A_YeaZ"/>
    <property type="match status" value="1"/>
</dbReference>